<comment type="caution">
    <text evidence="8">The sequence shown here is derived from an EMBL/GenBank/DDBJ whole genome shotgun (WGS) entry which is preliminary data.</text>
</comment>
<sequence length="191" mass="22285">MNPIEKFKNWYDEETEKSTVRIPSACCLTSIGMDGYPNSRFVSLKEILENKFVITGPLNSKKGIELLANPKASLTFWWTETERQIRVQGDAVQIEDALADIYFKARSKASQIVSQISKQGVEIENITELITKFEQQEANSPDIEIQRPTEWSGFYIIPKRIEFMEFKKSRLHFRELFTSENNHWKKTFLQP</sequence>
<proteinExistence type="inferred from homology"/>
<dbReference type="PANTHER" id="PTHR10851:SF0">
    <property type="entry name" value="PYRIDOXINE-5'-PHOSPHATE OXIDASE"/>
    <property type="match status" value="1"/>
</dbReference>
<keyword evidence="4" id="KW-0288">FMN</keyword>
<dbReference type="SUPFAM" id="SSF50475">
    <property type="entry name" value="FMN-binding split barrel"/>
    <property type="match status" value="1"/>
</dbReference>
<evidence type="ECO:0000256" key="3">
    <source>
        <dbReference type="ARBA" id="ARBA00022630"/>
    </source>
</evidence>
<dbReference type="InterPro" id="IPR011576">
    <property type="entry name" value="Pyridox_Oxase_N"/>
</dbReference>
<dbReference type="EC" id="1.4.3.5" evidence="8"/>
<evidence type="ECO:0000259" key="6">
    <source>
        <dbReference type="Pfam" id="PF01243"/>
    </source>
</evidence>
<evidence type="ECO:0000256" key="2">
    <source>
        <dbReference type="ARBA" id="ARBA00007301"/>
    </source>
</evidence>
<comment type="similarity">
    <text evidence="2">Belongs to the pyridoxamine 5'-phosphate oxidase family.</text>
</comment>
<protein>
    <submittedName>
        <fullName evidence="8">Pyridoxal 5'-phosphate synthase</fullName>
        <ecNumber evidence="8">1.4.3.5</ecNumber>
    </submittedName>
</protein>
<organism evidence="8 9">
    <name type="scientific">Kordia aestuariivivens</name>
    <dbReference type="NCBI Taxonomy" id="2759037"/>
    <lineage>
        <taxon>Bacteria</taxon>
        <taxon>Pseudomonadati</taxon>
        <taxon>Bacteroidota</taxon>
        <taxon>Flavobacteriia</taxon>
        <taxon>Flavobacteriales</taxon>
        <taxon>Flavobacteriaceae</taxon>
        <taxon>Kordia</taxon>
    </lineage>
</organism>
<evidence type="ECO:0000313" key="8">
    <source>
        <dbReference type="EMBL" id="MBC8754834.1"/>
    </source>
</evidence>
<dbReference type="Proteomes" id="UP000619238">
    <property type="component" value="Unassembled WGS sequence"/>
</dbReference>
<evidence type="ECO:0000259" key="7">
    <source>
        <dbReference type="Pfam" id="PF10590"/>
    </source>
</evidence>
<dbReference type="NCBIfam" id="NF004231">
    <property type="entry name" value="PRK05679.1"/>
    <property type="match status" value="1"/>
</dbReference>
<dbReference type="Gene3D" id="2.30.110.10">
    <property type="entry name" value="Electron Transport, Fmn-binding Protein, Chain A"/>
    <property type="match status" value="1"/>
</dbReference>
<dbReference type="InterPro" id="IPR000659">
    <property type="entry name" value="Pyridox_Oxase"/>
</dbReference>
<evidence type="ECO:0000313" key="9">
    <source>
        <dbReference type="Proteomes" id="UP000619238"/>
    </source>
</evidence>
<feature type="domain" description="Pyridoxamine 5'-phosphate oxidase N-terminal" evidence="6">
    <location>
        <begin position="20"/>
        <end position="134"/>
    </location>
</feature>
<dbReference type="PANTHER" id="PTHR10851">
    <property type="entry name" value="PYRIDOXINE-5-PHOSPHATE OXIDASE"/>
    <property type="match status" value="1"/>
</dbReference>
<feature type="domain" description="Pyridoxine 5'-phosphate oxidase dimerisation C-terminal" evidence="7">
    <location>
        <begin position="151"/>
        <end position="191"/>
    </location>
</feature>
<comment type="cofactor">
    <cofactor evidence="1">
        <name>FMN</name>
        <dbReference type="ChEBI" id="CHEBI:58210"/>
    </cofactor>
</comment>
<dbReference type="InterPro" id="IPR019576">
    <property type="entry name" value="Pyridoxamine_oxidase_dimer_C"/>
</dbReference>
<name>A0ABR7Q931_9FLAO</name>
<evidence type="ECO:0000256" key="5">
    <source>
        <dbReference type="ARBA" id="ARBA00023002"/>
    </source>
</evidence>
<dbReference type="InterPro" id="IPR012349">
    <property type="entry name" value="Split_barrel_FMN-bd"/>
</dbReference>
<keyword evidence="5 8" id="KW-0560">Oxidoreductase</keyword>
<dbReference type="GO" id="GO:0004733">
    <property type="term" value="F:pyridoxamine phosphate oxidase activity"/>
    <property type="evidence" value="ECO:0007669"/>
    <property type="project" value="UniProtKB-EC"/>
</dbReference>
<dbReference type="RefSeq" id="WP_187561880.1">
    <property type="nucleotide sequence ID" value="NZ_JACGWS010000004.1"/>
</dbReference>
<evidence type="ECO:0000256" key="1">
    <source>
        <dbReference type="ARBA" id="ARBA00001917"/>
    </source>
</evidence>
<dbReference type="Pfam" id="PF01243">
    <property type="entry name" value="PNPOx_N"/>
    <property type="match status" value="1"/>
</dbReference>
<keyword evidence="3" id="KW-0285">Flavoprotein</keyword>
<dbReference type="EMBL" id="JACGWS010000004">
    <property type="protein sequence ID" value="MBC8754834.1"/>
    <property type="molecule type" value="Genomic_DNA"/>
</dbReference>
<accession>A0ABR7Q931</accession>
<gene>
    <name evidence="8" type="ORF">H2O64_09140</name>
</gene>
<evidence type="ECO:0000256" key="4">
    <source>
        <dbReference type="ARBA" id="ARBA00022643"/>
    </source>
</evidence>
<dbReference type="PIRSF" id="PIRSF000190">
    <property type="entry name" value="Pyd_amn-ph_oxd"/>
    <property type="match status" value="1"/>
</dbReference>
<dbReference type="Pfam" id="PF10590">
    <property type="entry name" value="PNP_phzG_C"/>
    <property type="match status" value="1"/>
</dbReference>
<reference evidence="8 9" key="1">
    <citation type="submission" date="2020-07" db="EMBL/GenBank/DDBJ databases">
        <title>Description of Kordia aestuariivivens sp. nov., isolated from a tidal flat.</title>
        <authorList>
            <person name="Park S."/>
            <person name="Yoon J.-H."/>
        </authorList>
    </citation>
    <scope>NUCLEOTIDE SEQUENCE [LARGE SCALE GENOMIC DNA]</scope>
    <source>
        <strain evidence="8 9">YSTF-M3</strain>
    </source>
</reference>
<keyword evidence="9" id="KW-1185">Reference proteome</keyword>